<dbReference type="CDD" id="cd05471">
    <property type="entry name" value="pepsin_like"/>
    <property type="match status" value="1"/>
</dbReference>
<dbReference type="GO" id="GO:0006508">
    <property type="term" value="P:proteolysis"/>
    <property type="evidence" value="ECO:0007669"/>
    <property type="project" value="UniProtKB-KW"/>
</dbReference>
<dbReference type="Gene3D" id="2.40.70.10">
    <property type="entry name" value="Acid Proteases"/>
    <property type="match status" value="2"/>
</dbReference>
<gene>
    <name evidence="6" type="ORF">FIBSPDRAFT_879482</name>
</gene>
<dbReference type="PANTHER" id="PTHR47966:SF73">
    <property type="entry name" value="PEPTIDASE A1 DOMAIN-CONTAINING PROTEIN"/>
    <property type="match status" value="1"/>
</dbReference>
<protein>
    <submittedName>
        <fullName evidence="6">Acid protease</fullName>
    </submittedName>
</protein>
<keyword evidence="6" id="KW-0645">Protease</keyword>
<feature type="active site" evidence="2">
    <location>
        <position position="268"/>
    </location>
</feature>
<organism evidence="6">
    <name type="scientific">Athelia psychrophila</name>
    <dbReference type="NCBI Taxonomy" id="1759441"/>
    <lineage>
        <taxon>Eukaryota</taxon>
        <taxon>Fungi</taxon>
        <taxon>Dikarya</taxon>
        <taxon>Basidiomycota</taxon>
        <taxon>Agaricomycotina</taxon>
        <taxon>Agaricomycetes</taxon>
        <taxon>Agaricomycetidae</taxon>
        <taxon>Atheliales</taxon>
        <taxon>Atheliaceae</taxon>
        <taxon>Athelia</taxon>
    </lineage>
</organism>
<dbReference type="AlphaFoldDB" id="A0A167TYV4"/>
<feature type="domain" description="Peptidase A1" evidence="5">
    <location>
        <begin position="54"/>
        <end position="387"/>
    </location>
</feature>
<dbReference type="InterPro" id="IPR034164">
    <property type="entry name" value="Pepsin-like_dom"/>
</dbReference>
<dbReference type="Pfam" id="PF00026">
    <property type="entry name" value="Asp"/>
    <property type="match status" value="1"/>
</dbReference>
<dbReference type="PROSITE" id="PS51767">
    <property type="entry name" value="PEPTIDASE_A1"/>
    <property type="match status" value="1"/>
</dbReference>
<dbReference type="InterPro" id="IPR021109">
    <property type="entry name" value="Peptidase_aspartic_dom_sf"/>
</dbReference>
<dbReference type="InterPro" id="IPR001461">
    <property type="entry name" value="Aspartic_peptidase_A1"/>
</dbReference>
<evidence type="ECO:0000256" key="4">
    <source>
        <dbReference type="SAM" id="SignalP"/>
    </source>
</evidence>
<keyword evidence="3" id="KW-0472">Membrane</keyword>
<dbReference type="SUPFAM" id="SSF50630">
    <property type="entry name" value="Acid proteases"/>
    <property type="match status" value="1"/>
</dbReference>
<name>A0A167TYV4_9AGAM</name>
<keyword evidence="4" id="KW-0732">Signal</keyword>
<dbReference type="PANTHER" id="PTHR47966">
    <property type="entry name" value="BETA-SITE APP-CLEAVING ENZYME, ISOFORM A-RELATED"/>
    <property type="match status" value="1"/>
</dbReference>
<feature type="signal peptide" evidence="4">
    <location>
        <begin position="1"/>
        <end position="22"/>
    </location>
</feature>
<keyword evidence="3" id="KW-0812">Transmembrane</keyword>
<dbReference type="OrthoDB" id="15189at2759"/>
<evidence type="ECO:0000259" key="5">
    <source>
        <dbReference type="PROSITE" id="PS51767"/>
    </source>
</evidence>
<dbReference type="STRING" id="436010.A0A167TYV4"/>
<feature type="transmembrane region" description="Helical" evidence="3">
    <location>
        <begin position="443"/>
        <end position="466"/>
    </location>
</feature>
<dbReference type="PRINTS" id="PR00792">
    <property type="entry name" value="PEPSIN"/>
</dbReference>
<accession>A0A167TYV4</accession>
<sequence length="513" mass="54156">MKFAPSALLATTCLQALSIVQGARFSARGRPRRSEASVLSKRDDAVIDLQDMAYYVNITLSGEQYEVQIDTGSSDLWVAGTVTNANNTGTQATINYAVGSDTGPIMTADMTWDGYDFTVTDQAFIQVTPSDASPEGLGLVGLGPSSGSVIYQSLNQSAAGETPLNRIFLQNTSEPNFITVSLGRSNFSDPDAPTEYPGDFTIGEVIPEYANITSQPQLDVTHAADSENQHWSVLLDANGVTVGNGTTFQTTTTVSQASDKSRLTFVFDSGFTLPQVPADLAKAIYGDIPGAKLVNLSDAGESWVMSCAEEVNVTFVFGGVSIPIHPLDATMQDPSLGNDSQCLGTFQPISDGAAGDYDGILGMAFLRNAYLLVNFGDFVDGNTTAKAPGYTQLLAMTDPATAHAEFVKVRQSGQTLSSTSTLAAGDVSASSVGQKVKMTAKKIAMIVGIAVGVLLLVLLGCCCLCCKGRGGGRYRQLNDPAPMAAVDVHGHHAPATYVPYNDGQYQTAWDHRS</sequence>
<keyword evidence="3" id="KW-1133">Transmembrane helix</keyword>
<comment type="similarity">
    <text evidence="1">Belongs to the peptidase A1 family.</text>
</comment>
<evidence type="ECO:0000256" key="2">
    <source>
        <dbReference type="PIRSR" id="PIRSR601461-1"/>
    </source>
</evidence>
<dbReference type="EMBL" id="KV418075">
    <property type="protein sequence ID" value="KZP03422.1"/>
    <property type="molecule type" value="Genomic_DNA"/>
</dbReference>
<dbReference type="GO" id="GO:0004190">
    <property type="term" value="F:aspartic-type endopeptidase activity"/>
    <property type="evidence" value="ECO:0007669"/>
    <property type="project" value="InterPro"/>
</dbReference>
<proteinExistence type="inferred from homology"/>
<evidence type="ECO:0000313" key="6">
    <source>
        <dbReference type="EMBL" id="KZP03422.1"/>
    </source>
</evidence>
<feature type="chain" id="PRO_5007892733" evidence="4">
    <location>
        <begin position="23"/>
        <end position="513"/>
    </location>
</feature>
<evidence type="ECO:0000256" key="1">
    <source>
        <dbReference type="ARBA" id="ARBA00007447"/>
    </source>
</evidence>
<reference evidence="6" key="1">
    <citation type="journal article" date="2016" name="Mol. Biol. Evol.">
        <title>Comparative Genomics of Early-Diverging Mushroom-Forming Fungi Provides Insights into the Origins of Lignocellulose Decay Capabilities.</title>
        <authorList>
            <person name="Nagy L.G."/>
            <person name="Riley R."/>
            <person name="Tritt A."/>
            <person name="Adam C."/>
            <person name="Daum C."/>
            <person name="Floudas D."/>
            <person name="Sun H."/>
            <person name="Yadav J.S."/>
            <person name="Pangilinan J."/>
            <person name="Larsson K.H."/>
            <person name="Matsuura K."/>
            <person name="Barry K."/>
            <person name="Labutti K."/>
            <person name="Kuo R."/>
            <person name="Ohm R.A."/>
            <person name="Bhattacharya S.S."/>
            <person name="Shirouzu T."/>
            <person name="Yoshinaga Y."/>
            <person name="Martin F.M."/>
            <person name="Grigoriev I.V."/>
            <person name="Hibbett D.S."/>
        </authorList>
    </citation>
    <scope>NUCLEOTIDE SEQUENCE [LARGE SCALE GENOMIC DNA]</scope>
    <source>
        <strain evidence="6">CBS 109695</strain>
    </source>
</reference>
<feature type="active site" evidence="2">
    <location>
        <position position="70"/>
    </location>
</feature>
<keyword evidence="6" id="KW-0378">Hydrolase</keyword>
<dbReference type="InterPro" id="IPR033121">
    <property type="entry name" value="PEPTIDASE_A1"/>
</dbReference>
<evidence type="ECO:0000256" key="3">
    <source>
        <dbReference type="SAM" id="Phobius"/>
    </source>
</evidence>